<proteinExistence type="predicted"/>
<keyword evidence="2" id="KW-0813">Transport</keyword>
<evidence type="ECO:0000256" key="4">
    <source>
        <dbReference type="ARBA" id="ARBA00022692"/>
    </source>
</evidence>
<protein>
    <submittedName>
        <fullName evidence="8">Unannotated protein</fullName>
    </submittedName>
</protein>
<evidence type="ECO:0000256" key="5">
    <source>
        <dbReference type="ARBA" id="ARBA00022989"/>
    </source>
</evidence>
<evidence type="ECO:0000256" key="3">
    <source>
        <dbReference type="ARBA" id="ARBA00022475"/>
    </source>
</evidence>
<feature type="transmembrane region" description="Helical" evidence="7">
    <location>
        <begin position="67"/>
        <end position="83"/>
    </location>
</feature>
<dbReference type="GO" id="GO:0005886">
    <property type="term" value="C:plasma membrane"/>
    <property type="evidence" value="ECO:0007669"/>
    <property type="project" value="UniProtKB-SubCell"/>
</dbReference>
<accession>A0A6J6B746</accession>
<dbReference type="EMBL" id="CAEZSC010000034">
    <property type="protein sequence ID" value="CAB4534831.1"/>
    <property type="molecule type" value="Genomic_DNA"/>
</dbReference>
<dbReference type="InterPro" id="IPR006419">
    <property type="entry name" value="NMN_transpt_PnuC"/>
</dbReference>
<dbReference type="EMBL" id="CAEZUD010000034">
    <property type="protein sequence ID" value="CAB4591635.1"/>
    <property type="molecule type" value="Genomic_DNA"/>
</dbReference>
<keyword evidence="6 7" id="KW-0472">Membrane</keyword>
<evidence type="ECO:0000256" key="1">
    <source>
        <dbReference type="ARBA" id="ARBA00004651"/>
    </source>
</evidence>
<reference evidence="8" key="1">
    <citation type="submission" date="2020-05" db="EMBL/GenBank/DDBJ databases">
        <authorList>
            <person name="Chiriac C."/>
            <person name="Salcher M."/>
            <person name="Ghai R."/>
            <person name="Kavagutti S V."/>
        </authorList>
    </citation>
    <scope>NUCLEOTIDE SEQUENCE</scope>
</reference>
<dbReference type="GO" id="GO:0034257">
    <property type="term" value="F:nicotinamide riboside transmembrane transporter activity"/>
    <property type="evidence" value="ECO:0007669"/>
    <property type="project" value="InterPro"/>
</dbReference>
<dbReference type="PANTHER" id="PTHR36122">
    <property type="entry name" value="NICOTINAMIDE RIBOSIDE TRANSPORTER PNUC"/>
    <property type="match status" value="1"/>
</dbReference>
<evidence type="ECO:0000256" key="6">
    <source>
        <dbReference type="ARBA" id="ARBA00023136"/>
    </source>
</evidence>
<gene>
    <name evidence="8" type="ORF">UFOPK1380_00679</name>
    <name evidence="9" type="ORF">UFOPK1778_00736</name>
</gene>
<feature type="transmembrane region" description="Helical" evidence="7">
    <location>
        <begin position="128"/>
        <end position="146"/>
    </location>
</feature>
<feature type="transmembrane region" description="Helical" evidence="7">
    <location>
        <begin position="166"/>
        <end position="186"/>
    </location>
</feature>
<keyword evidence="5 7" id="KW-1133">Transmembrane helix</keyword>
<dbReference type="Pfam" id="PF04973">
    <property type="entry name" value="NMN_transporter"/>
    <property type="match status" value="1"/>
</dbReference>
<evidence type="ECO:0000313" key="8">
    <source>
        <dbReference type="EMBL" id="CAB4534831.1"/>
    </source>
</evidence>
<dbReference type="PANTHER" id="PTHR36122:SF2">
    <property type="entry name" value="NICOTINAMIDE RIBOSIDE TRANSPORTER PNUC"/>
    <property type="match status" value="1"/>
</dbReference>
<evidence type="ECO:0000256" key="7">
    <source>
        <dbReference type="SAM" id="Phobius"/>
    </source>
</evidence>
<feature type="transmembrane region" description="Helical" evidence="7">
    <location>
        <begin position="43"/>
        <end position="60"/>
    </location>
</feature>
<name>A0A6J6B746_9ZZZZ</name>
<feature type="transmembrane region" description="Helical" evidence="7">
    <location>
        <begin position="99"/>
        <end position="116"/>
    </location>
</feature>
<dbReference type="AlphaFoldDB" id="A0A6J6B746"/>
<evidence type="ECO:0000313" key="9">
    <source>
        <dbReference type="EMBL" id="CAB4591635.1"/>
    </source>
</evidence>
<keyword evidence="3" id="KW-1003">Cell membrane</keyword>
<comment type="subcellular location">
    <subcellularLocation>
        <location evidence="1">Cell membrane</location>
        <topology evidence="1">Multi-pass membrane protein</topology>
    </subcellularLocation>
</comment>
<feature type="transmembrane region" description="Helical" evidence="7">
    <location>
        <begin position="7"/>
        <end position="37"/>
    </location>
</feature>
<dbReference type="NCBIfam" id="TIGR01528">
    <property type="entry name" value="NMN_trans_PnuC"/>
    <property type="match status" value="1"/>
</dbReference>
<evidence type="ECO:0000256" key="2">
    <source>
        <dbReference type="ARBA" id="ARBA00022448"/>
    </source>
</evidence>
<sequence>MDINIMAVFFTAWGTPLTYLEFFAFLTSVIGVGLGVFGPRSTWPWWSIGSVLYLVAFYEWKLYASAALQLIFIAGGIWGWFGWGKEGARPTKLAQRTRLYWGAAFILAYFIIEPLLKKIGAVSTQIEAFGFIGSCLAQFWMIIQKYEAWPLWFVVDVAYTYQYWKQGHSLTAILYFIFVLIAVAGWKRWHQQSHAQ</sequence>
<organism evidence="8">
    <name type="scientific">freshwater metagenome</name>
    <dbReference type="NCBI Taxonomy" id="449393"/>
    <lineage>
        <taxon>unclassified sequences</taxon>
        <taxon>metagenomes</taxon>
        <taxon>ecological metagenomes</taxon>
    </lineage>
</organism>
<keyword evidence="4 7" id="KW-0812">Transmembrane</keyword>